<comment type="subcellular location">
    <subcellularLocation>
        <location evidence="2">Cell membrane</location>
    </subcellularLocation>
</comment>
<evidence type="ECO:0000256" key="7">
    <source>
        <dbReference type="ARBA" id="ARBA00022777"/>
    </source>
</evidence>
<evidence type="ECO:0000256" key="2">
    <source>
        <dbReference type="ARBA" id="ARBA00004236"/>
    </source>
</evidence>
<dbReference type="AlphaFoldDB" id="N0E1Y4"/>
<dbReference type="InterPro" id="IPR036097">
    <property type="entry name" value="HisK_dim/P_sf"/>
</dbReference>
<dbReference type="GO" id="GO:0005886">
    <property type="term" value="C:plasma membrane"/>
    <property type="evidence" value="ECO:0007669"/>
    <property type="project" value="UniProtKB-SubCell"/>
</dbReference>
<dbReference type="PANTHER" id="PTHR45436:SF5">
    <property type="entry name" value="SENSOR HISTIDINE KINASE TRCS"/>
    <property type="match status" value="1"/>
</dbReference>
<evidence type="ECO:0000256" key="5">
    <source>
        <dbReference type="ARBA" id="ARBA00022679"/>
    </source>
</evidence>
<proteinExistence type="predicted"/>
<evidence type="ECO:0000256" key="8">
    <source>
        <dbReference type="ARBA" id="ARBA00022989"/>
    </source>
</evidence>
<protein>
    <recommendedName>
        <fullName evidence="3">histidine kinase</fullName>
        <ecNumber evidence="3">2.7.13.3</ecNumber>
    </recommendedName>
</protein>
<feature type="transmembrane region" description="Helical" evidence="11">
    <location>
        <begin position="161"/>
        <end position="184"/>
    </location>
</feature>
<evidence type="ECO:0000259" key="12">
    <source>
        <dbReference type="PROSITE" id="PS50109"/>
    </source>
</evidence>
<evidence type="ECO:0000256" key="3">
    <source>
        <dbReference type="ARBA" id="ARBA00012438"/>
    </source>
</evidence>
<evidence type="ECO:0000256" key="1">
    <source>
        <dbReference type="ARBA" id="ARBA00000085"/>
    </source>
</evidence>
<dbReference type="Pfam" id="PF00512">
    <property type="entry name" value="HisKA"/>
    <property type="match status" value="1"/>
</dbReference>
<dbReference type="PROSITE" id="PS50109">
    <property type="entry name" value="HIS_KIN"/>
    <property type="match status" value="1"/>
</dbReference>
<comment type="caution">
    <text evidence="14">The sequence shown here is derived from an EMBL/GenBank/DDBJ whole genome shotgun (WGS) entry which is preliminary data.</text>
</comment>
<evidence type="ECO:0000259" key="13">
    <source>
        <dbReference type="PROSITE" id="PS50885"/>
    </source>
</evidence>
<feature type="domain" description="Histidine kinase" evidence="12">
    <location>
        <begin position="246"/>
        <end position="454"/>
    </location>
</feature>
<evidence type="ECO:0000313" key="15">
    <source>
        <dbReference type="Proteomes" id="UP000013167"/>
    </source>
</evidence>
<dbReference type="InterPro" id="IPR036890">
    <property type="entry name" value="HATPase_C_sf"/>
</dbReference>
<dbReference type="SMART" id="SM00388">
    <property type="entry name" value="HisKA"/>
    <property type="match status" value="1"/>
</dbReference>
<comment type="catalytic activity">
    <reaction evidence="1">
        <text>ATP + protein L-histidine = ADP + protein N-phospho-L-histidine.</text>
        <dbReference type="EC" id="2.7.13.3"/>
    </reaction>
</comment>
<keyword evidence="15" id="KW-1185">Reference proteome</keyword>
<keyword evidence="9" id="KW-0902">Two-component regulatory system</keyword>
<feature type="domain" description="HAMP" evidence="13">
    <location>
        <begin position="185"/>
        <end position="238"/>
    </location>
</feature>
<dbReference type="SMART" id="SM00387">
    <property type="entry name" value="HATPase_c"/>
    <property type="match status" value="1"/>
</dbReference>
<dbReference type="GO" id="GO:0000155">
    <property type="term" value="F:phosphorelay sensor kinase activity"/>
    <property type="evidence" value="ECO:0007669"/>
    <property type="project" value="InterPro"/>
</dbReference>
<keyword evidence="4" id="KW-0597">Phosphoprotein</keyword>
<dbReference type="EC" id="2.7.13.3" evidence="3"/>
<dbReference type="CDD" id="cd00075">
    <property type="entry name" value="HATPase"/>
    <property type="match status" value="1"/>
</dbReference>
<dbReference type="InterPro" id="IPR005467">
    <property type="entry name" value="His_kinase_dom"/>
</dbReference>
<dbReference type="InterPro" id="IPR050428">
    <property type="entry name" value="TCS_sensor_his_kinase"/>
</dbReference>
<dbReference type="PRINTS" id="PR00344">
    <property type="entry name" value="BCTRLSENSOR"/>
</dbReference>
<keyword evidence="6 11" id="KW-0812">Transmembrane</keyword>
<dbReference type="HOGENOM" id="CLU_000445_89_6_11"/>
<feature type="transmembrane region" description="Helical" evidence="11">
    <location>
        <begin position="12"/>
        <end position="31"/>
    </location>
</feature>
<evidence type="ECO:0000256" key="6">
    <source>
        <dbReference type="ARBA" id="ARBA00022692"/>
    </source>
</evidence>
<keyword evidence="5" id="KW-0808">Transferase</keyword>
<dbReference type="Pfam" id="PF02518">
    <property type="entry name" value="HATPase_c"/>
    <property type="match status" value="1"/>
</dbReference>
<dbReference type="eggNOG" id="COG2205">
    <property type="taxonomic scope" value="Bacteria"/>
</dbReference>
<evidence type="ECO:0000313" key="14">
    <source>
        <dbReference type="EMBL" id="CCH70902.1"/>
    </source>
</evidence>
<dbReference type="Proteomes" id="UP000013167">
    <property type="component" value="Unassembled WGS sequence"/>
</dbReference>
<dbReference type="InterPro" id="IPR004358">
    <property type="entry name" value="Sig_transdc_His_kin-like_C"/>
</dbReference>
<dbReference type="PROSITE" id="PS50885">
    <property type="entry name" value="HAMP"/>
    <property type="match status" value="1"/>
</dbReference>
<dbReference type="InterPro" id="IPR003661">
    <property type="entry name" value="HisK_dim/P_dom"/>
</dbReference>
<dbReference type="EMBL" id="CAIZ01000140">
    <property type="protein sequence ID" value="CCH70902.1"/>
    <property type="molecule type" value="Genomic_DNA"/>
</dbReference>
<dbReference type="SMART" id="SM00304">
    <property type="entry name" value="HAMP"/>
    <property type="match status" value="1"/>
</dbReference>
<dbReference type="Pfam" id="PF00672">
    <property type="entry name" value="HAMP"/>
    <property type="match status" value="1"/>
</dbReference>
<dbReference type="STRING" id="1193181.BN10_690036"/>
<gene>
    <name evidence="14" type="ORF">BN10_690036</name>
</gene>
<dbReference type="OrthoDB" id="9786919at2"/>
<dbReference type="SUPFAM" id="SSF55874">
    <property type="entry name" value="ATPase domain of HSP90 chaperone/DNA topoisomerase II/histidine kinase"/>
    <property type="match status" value="1"/>
</dbReference>
<evidence type="ECO:0000256" key="11">
    <source>
        <dbReference type="SAM" id="Phobius"/>
    </source>
</evidence>
<evidence type="ECO:0000256" key="10">
    <source>
        <dbReference type="ARBA" id="ARBA00023136"/>
    </source>
</evidence>
<keyword evidence="10 11" id="KW-0472">Membrane</keyword>
<evidence type="ECO:0000256" key="9">
    <source>
        <dbReference type="ARBA" id="ARBA00023012"/>
    </source>
</evidence>
<organism evidence="14 15">
    <name type="scientific">Phycicoccus elongatus Lp2</name>
    <dbReference type="NCBI Taxonomy" id="1193181"/>
    <lineage>
        <taxon>Bacteria</taxon>
        <taxon>Bacillati</taxon>
        <taxon>Actinomycetota</taxon>
        <taxon>Actinomycetes</taxon>
        <taxon>Micrococcales</taxon>
        <taxon>Intrasporangiaceae</taxon>
        <taxon>Phycicoccus</taxon>
    </lineage>
</organism>
<reference evidence="14 15" key="1">
    <citation type="journal article" date="2013" name="ISME J.">
        <title>A metabolic model for members of the genus Tetrasphaera involved in enhanced biological phosphorus removal.</title>
        <authorList>
            <person name="Kristiansen R."/>
            <person name="Nguyen H.T.T."/>
            <person name="Saunders A.M."/>
            <person name="Nielsen J.L."/>
            <person name="Wimmer R."/>
            <person name="Le V.Q."/>
            <person name="McIlroy S.J."/>
            <person name="Petrovski S."/>
            <person name="Seviour R.J."/>
            <person name="Calteau A."/>
            <person name="Nielsen K.L."/>
            <person name="Nielsen P.H."/>
        </authorList>
    </citation>
    <scope>NUCLEOTIDE SEQUENCE [LARGE SCALE GENOMIC DNA]</scope>
    <source>
        <strain evidence="14 15">Lp2</strain>
    </source>
</reference>
<keyword evidence="7" id="KW-0418">Kinase</keyword>
<evidence type="ECO:0000256" key="4">
    <source>
        <dbReference type="ARBA" id="ARBA00022553"/>
    </source>
</evidence>
<sequence length="466" mass="49386">MFGRLGVRSRIIAGSVTMVGVVLAILAVVVWRATTTALTATAYTTSVSTLRTLSHDLESQPPRVALPAGGEAIDPRIRQVLDDNGDVVAWSAAPLRSAPMIALDPLPGVGQVHTELVGDLPAADGASVMVAATRVTGPDGRLLTVLVAEPTSIQPAAARKLSIVALAVILAALAVLFLVLRYAVGLAMHPVEVMRSELESINSSREARSVTAPHRDDEIGRLGRAINELLDRLRRSDAERASFVSDAGHELRSPLSTVSVSLELLSGELTPQRRAIVAERASGELTRLSTLVDDLLALAKSDESAELVGATDLDLDDLVLGEAALARARGGQVTVRLEPVRVTGVEAQVTRVVRNLVENAMRHAAGEIRIEVSGDGESALLAVDNDGPVVPESDRERIFERFVRLDEARDRDRGGSGLGLAIVRELVRRHGGNVTATEAPDGWCRFLVTLPVAEGSSVDDSPMVPV</sequence>
<dbReference type="InterPro" id="IPR003594">
    <property type="entry name" value="HATPase_dom"/>
</dbReference>
<dbReference type="PANTHER" id="PTHR45436">
    <property type="entry name" value="SENSOR HISTIDINE KINASE YKOH"/>
    <property type="match status" value="1"/>
</dbReference>
<accession>N0E1Y4</accession>
<dbReference type="Gene3D" id="6.10.340.10">
    <property type="match status" value="1"/>
</dbReference>
<dbReference type="RefSeq" id="WP_010850745.1">
    <property type="nucleotide sequence ID" value="NZ_HF570956.1"/>
</dbReference>
<keyword evidence="8 11" id="KW-1133">Transmembrane helix</keyword>
<dbReference type="Gene3D" id="3.30.565.10">
    <property type="entry name" value="Histidine kinase-like ATPase, C-terminal domain"/>
    <property type="match status" value="1"/>
</dbReference>
<dbReference type="Gene3D" id="1.10.287.130">
    <property type="match status" value="1"/>
</dbReference>
<dbReference type="SUPFAM" id="SSF47384">
    <property type="entry name" value="Homodimeric domain of signal transducing histidine kinase"/>
    <property type="match status" value="1"/>
</dbReference>
<dbReference type="InterPro" id="IPR003660">
    <property type="entry name" value="HAMP_dom"/>
</dbReference>
<dbReference type="CDD" id="cd00082">
    <property type="entry name" value="HisKA"/>
    <property type="match status" value="1"/>
</dbReference>
<name>N0E1Y4_9MICO</name>